<name>A0ABN6MH37_9ACTN</name>
<evidence type="ECO:0000256" key="6">
    <source>
        <dbReference type="ARBA" id="ARBA00013449"/>
    </source>
</evidence>
<keyword evidence="15" id="KW-1185">Reference proteome</keyword>
<dbReference type="InterPro" id="IPR031641">
    <property type="entry name" value="PapA_C"/>
</dbReference>
<dbReference type="EC" id="2.3.1.282" evidence="5"/>
<dbReference type="Gene3D" id="3.30.559.30">
    <property type="entry name" value="Nonribosomal peptide synthetase, condensation domain"/>
    <property type="match status" value="1"/>
</dbReference>
<feature type="region of interest" description="Disordered" evidence="12">
    <location>
        <begin position="425"/>
        <end position="513"/>
    </location>
</feature>
<comment type="catalytic activity">
    <reaction evidence="1">
        <text>2 a mycocerosyl-[mycocerosic acid synthase] + a phthiocerol = a dimycocerosyl phthiocerol + 2 holo-[mycocerosic acid synthase].</text>
        <dbReference type="EC" id="2.3.1.282"/>
    </reaction>
</comment>
<evidence type="ECO:0000256" key="4">
    <source>
        <dbReference type="ARBA" id="ARBA00006558"/>
    </source>
</evidence>
<feature type="compositionally biased region" description="Basic residues" evidence="12">
    <location>
        <begin position="445"/>
        <end position="455"/>
    </location>
</feature>
<reference evidence="14 15" key="1">
    <citation type="submission" date="2022-01" db="EMBL/GenBank/DDBJ databases">
        <title>Novel bile acid biosynthetic pathways are enriched in the microbiome of centenarians.</title>
        <authorList>
            <person name="Sato Y."/>
            <person name="Atarashi K."/>
            <person name="Plichta R.D."/>
            <person name="Arai Y."/>
            <person name="Sasajima S."/>
            <person name="Kearney M.S."/>
            <person name="Suda W."/>
            <person name="Takeshita K."/>
            <person name="Sasaki T."/>
            <person name="Okamoto S."/>
            <person name="Skelly N.A."/>
            <person name="Okamura Y."/>
            <person name="Vlamakis H."/>
            <person name="Li Y."/>
            <person name="Tanoue T."/>
            <person name="Takei H."/>
            <person name="Nittono H."/>
            <person name="Narushima S."/>
            <person name="Irie J."/>
            <person name="Itoh H."/>
            <person name="Moriya K."/>
            <person name="Sugiura Y."/>
            <person name="Suematsu M."/>
            <person name="Moritoki N."/>
            <person name="Shibata S."/>
            <person name="Littman R.D."/>
            <person name="Fischbach A.M."/>
            <person name="Uwamino Y."/>
            <person name="Inoue T."/>
            <person name="Honda A."/>
            <person name="Hattori M."/>
            <person name="Murai T."/>
            <person name="Xavier J.R."/>
            <person name="Hirose N."/>
            <person name="Honda K."/>
        </authorList>
    </citation>
    <scope>NUCLEOTIDE SEQUENCE [LARGE SCALE GENOMIC DNA]</scope>
    <source>
        <strain evidence="14 15">CE91-St30</strain>
    </source>
</reference>
<feature type="domain" description="Phthiocerol/phthiodiolone dimycocerosyl transferase C-terminal" evidence="13">
    <location>
        <begin position="198"/>
        <end position="285"/>
    </location>
</feature>
<dbReference type="InterPro" id="IPR052058">
    <property type="entry name" value="Alcohol_O-acetyltransferase"/>
</dbReference>
<evidence type="ECO:0000259" key="13">
    <source>
        <dbReference type="Pfam" id="PF16911"/>
    </source>
</evidence>
<evidence type="ECO:0000256" key="12">
    <source>
        <dbReference type="SAM" id="MobiDB-lite"/>
    </source>
</evidence>
<dbReference type="PANTHER" id="PTHR28037">
    <property type="entry name" value="ALCOHOL O-ACETYLTRANSFERASE 1-RELATED"/>
    <property type="match status" value="1"/>
</dbReference>
<dbReference type="RefSeq" id="WP_244386541.1">
    <property type="nucleotide sequence ID" value="NZ_AP025564.1"/>
</dbReference>
<dbReference type="SUPFAM" id="SSF52777">
    <property type="entry name" value="CoA-dependent acyltransferases"/>
    <property type="match status" value="1"/>
</dbReference>
<dbReference type="EMBL" id="AP025564">
    <property type="protein sequence ID" value="BDE97305.1"/>
    <property type="molecule type" value="Genomic_DNA"/>
</dbReference>
<evidence type="ECO:0000256" key="11">
    <source>
        <dbReference type="ARBA" id="ARBA00033407"/>
    </source>
</evidence>
<evidence type="ECO:0000313" key="15">
    <source>
        <dbReference type="Proteomes" id="UP001320544"/>
    </source>
</evidence>
<feature type="compositionally biased region" description="Basic and acidic residues" evidence="12">
    <location>
        <begin position="456"/>
        <end position="469"/>
    </location>
</feature>
<evidence type="ECO:0000256" key="10">
    <source>
        <dbReference type="ARBA" id="ARBA00032317"/>
    </source>
</evidence>
<dbReference type="Pfam" id="PF16911">
    <property type="entry name" value="PapA_C"/>
    <property type="match status" value="1"/>
</dbReference>
<evidence type="ECO:0000256" key="5">
    <source>
        <dbReference type="ARBA" id="ARBA00012866"/>
    </source>
</evidence>
<sequence>MARATWYRLDNVGKFYSSQAGSSAQTVFRYSASLVDEVDPEVLQHALEKTVDIFPGFNVSLRSGMFWHYLEQATKPPVVQRENLPICFGLHVDAKSILFRVSYYRNRINLEVSHIVSDGRGTLSFFKALLYAYLQERYGIEGIPLEYDGSDHQKSENSFDKYYERDKAAATHAPKVYRITGWRDEADPTFMEYHVPAAQVLELARSFGVSVTSLVIAAVMCAIRTEMPRRDRNRAIRLDVPVDLRQHFKSTTTKNFFGLAFVSYVPGDEDEPVEEVARQVHAQLKVVTNAEHLKSRMNRMIALEKNPVLRLAPLFVKDLILEFATYLAARDTTTTVSNLGQIAIDERLAPYIRNINVLTSTTGINFLLSSFGNDLSIGISSVYSNPDIIKNFCRYFSSQGIEGSININKTSEEVAEDRLEAKFETSVKRLGGQVPASEEDEPQPKKAKAPRKPRRSEKPERAAKPEKPTTQEQAAKPAKPERAVKTERTAKPAKPRKQKVAREERSADDDEVQ</sequence>
<evidence type="ECO:0000256" key="8">
    <source>
        <dbReference type="ARBA" id="ARBA00023315"/>
    </source>
</evidence>
<evidence type="ECO:0000256" key="9">
    <source>
        <dbReference type="ARBA" id="ARBA00030465"/>
    </source>
</evidence>
<dbReference type="Gene3D" id="3.30.559.10">
    <property type="entry name" value="Chloramphenicol acetyltransferase-like domain"/>
    <property type="match status" value="1"/>
</dbReference>
<protein>
    <recommendedName>
        <fullName evidence="6">Phthiocerol/phthiodiolone dimycocerosyl transferase</fullName>
        <ecNumber evidence="5">2.3.1.282</ecNumber>
    </recommendedName>
    <alternativeName>
        <fullName evidence="11">Acyltransferase PapA5</fullName>
    </alternativeName>
    <alternativeName>
        <fullName evidence="9">Phthiocerol/phthiodiolone O-acyltransferase</fullName>
    </alternativeName>
    <alternativeName>
        <fullName evidence="10">Polyketide synthase-associated protein A5</fullName>
    </alternativeName>
</protein>
<evidence type="ECO:0000256" key="3">
    <source>
        <dbReference type="ARBA" id="ARBA00001907"/>
    </source>
</evidence>
<dbReference type="Proteomes" id="UP001320544">
    <property type="component" value="Chromosome"/>
</dbReference>
<comment type="catalytic activity">
    <reaction evidence="3">
        <text>2 a mycocerosyl-[mycocerosic acid synthase] + a phthiodiolone = a dimycocerosyl phthiodiolone + 2 holo-[mycocerosic acid synthase].</text>
        <dbReference type="EC" id="2.3.1.282"/>
    </reaction>
</comment>
<evidence type="ECO:0000256" key="2">
    <source>
        <dbReference type="ARBA" id="ARBA00000625"/>
    </source>
</evidence>
<evidence type="ECO:0000256" key="1">
    <source>
        <dbReference type="ARBA" id="ARBA00000026"/>
    </source>
</evidence>
<evidence type="ECO:0000313" key="14">
    <source>
        <dbReference type="EMBL" id="BDE97305.1"/>
    </source>
</evidence>
<evidence type="ECO:0000256" key="7">
    <source>
        <dbReference type="ARBA" id="ARBA00022679"/>
    </source>
</evidence>
<proteinExistence type="inferred from homology"/>
<keyword evidence="8" id="KW-0012">Acyltransferase</keyword>
<keyword evidence="7" id="KW-0808">Transferase</keyword>
<dbReference type="InterPro" id="IPR023213">
    <property type="entry name" value="CAT-like_dom_sf"/>
</dbReference>
<gene>
    <name evidence="14" type="ORF">CE91St30_26380</name>
</gene>
<organism evidence="14 15">
    <name type="scientific">Raoultibacter timonensis</name>
    <dbReference type="NCBI Taxonomy" id="1907662"/>
    <lineage>
        <taxon>Bacteria</taxon>
        <taxon>Bacillati</taxon>
        <taxon>Actinomycetota</taxon>
        <taxon>Coriobacteriia</taxon>
        <taxon>Eggerthellales</taxon>
        <taxon>Eggerthellaceae</taxon>
        <taxon>Raoultibacter</taxon>
    </lineage>
</organism>
<comment type="catalytic activity">
    <reaction evidence="2">
        <text>2 a mycocerosyl-[mycocerosic acid synthase] + a phenolphthiocerol = a dimycocerosyl phenolphthiocerol + 2 holo-[mycocerosic acid synthase].</text>
        <dbReference type="EC" id="2.3.1.282"/>
    </reaction>
</comment>
<comment type="similarity">
    <text evidence="4">Belongs to the acyltransferase PapA5 family.</text>
</comment>
<accession>A0ABN6MH37</accession>
<dbReference type="PANTHER" id="PTHR28037:SF1">
    <property type="entry name" value="ALCOHOL O-ACETYLTRANSFERASE 1-RELATED"/>
    <property type="match status" value="1"/>
</dbReference>
<feature type="compositionally biased region" description="Basic and acidic residues" evidence="12">
    <location>
        <begin position="478"/>
        <end position="490"/>
    </location>
</feature>